<dbReference type="Proteomes" id="UP001064489">
    <property type="component" value="Chromosome 11"/>
</dbReference>
<reference evidence="1" key="2">
    <citation type="submission" date="2023-02" db="EMBL/GenBank/DDBJ databases">
        <authorList>
            <person name="Swenson N.G."/>
            <person name="Wegrzyn J.L."/>
            <person name="Mcevoy S.L."/>
        </authorList>
    </citation>
    <scope>NUCLEOTIDE SEQUENCE</scope>
    <source>
        <strain evidence="1">91603</strain>
        <tissue evidence="1">Leaf</tissue>
    </source>
</reference>
<comment type="caution">
    <text evidence="1">The sequence shown here is derived from an EMBL/GenBank/DDBJ whole genome shotgun (WGS) entry which is preliminary data.</text>
</comment>
<organism evidence="1 2">
    <name type="scientific">Acer negundo</name>
    <name type="common">Box elder</name>
    <dbReference type="NCBI Taxonomy" id="4023"/>
    <lineage>
        <taxon>Eukaryota</taxon>
        <taxon>Viridiplantae</taxon>
        <taxon>Streptophyta</taxon>
        <taxon>Embryophyta</taxon>
        <taxon>Tracheophyta</taxon>
        <taxon>Spermatophyta</taxon>
        <taxon>Magnoliopsida</taxon>
        <taxon>eudicotyledons</taxon>
        <taxon>Gunneridae</taxon>
        <taxon>Pentapetalae</taxon>
        <taxon>rosids</taxon>
        <taxon>malvids</taxon>
        <taxon>Sapindales</taxon>
        <taxon>Sapindaceae</taxon>
        <taxon>Hippocastanoideae</taxon>
        <taxon>Acereae</taxon>
        <taxon>Acer</taxon>
    </lineage>
</organism>
<evidence type="ECO:0000313" key="2">
    <source>
        <dbReference type="Proteomes" id="UP001064489"/>
    </source>
</evidence>
<evidence type="ECO:0000313" key="1">
    <source>
        <dbReference type="EMBL" id="KAI9154433.1"/>
    </source>
</evidence>
<gene>
    <name evidence="1" type="ORF">LWI28_026253</name>
</gene>
<proteinExistence type="predicted"/>
<keyword evidence="2" id="KW-1185">Reference proteome</keyword>
<name>A0AAD5I8E8_ACENE</name>
<accession>A0AAD5I8E8</accession>
<dbReference type="EMBL" id="JAJSOW010000108">
    <property type="protein sequence ID" value="KAI9154433.1"/>
    <property type="molecule type" value="Genomic_DNA"/>
</dbReference>
<reference evidence="1" key="1">
    <citation type="journal article" date="2022" name="Plant J.">
        <title>Strategies of tolerance reflected in two North American maple genomes.</title>
        <authorList>
            <person name="McEvoy S.L."/>
            <person name="Sezen U.U."/>
            <person name="Trouern-Trend A."/>
            <person name="McMahon S.M."/>
            <person name="Schaberg P.G."/>
            <person name="Yang J."/>
            <person name="Wegrzyn J.L."/>
            <person name="Swenson N.G."/>
        </authorList>
    </citation>
    <scope>NUCLEOTIDE SEQUENCE</scope>
    <source>
        <strain evidence="1">91603</strain>
    </source>
</reference>
<dbReference type="AlphaFoldDB" id="A0AAD5I8E8"/>
<sequence>MSQSWMEEQPLPALLLLISSASEVALEGFDLEEVMASSRFDLEEVMASSRFVAASSDRQRKSRLPPIAGRSHIFF</sequence>
<protein>
    <submittedName>
        <fullName evidence="1">Uncharacterized protein</fullName>
    </submittedName>
</protein>